<dbReference type="InterPro" id="IPR052512">
    <property type="entry name" value="4CMD/NDH-1_regulator"/>
</dbReference>
<protein>
    <submittedName>
        <fullName evidence="2">Carboxymuconolactone decarboxylase</fullName>
    </submittedName>
</protein>
<name>A0A193GCJ0_9BORD</name>
<dbReference type="GO" id="GO:0051920">
    <property type="term" value="F:peroxiredoxin activity"/>
    <property type="evidence" value="ECO:0007669"/>
    <property type="project" value="InterPro"/>
</dbReference>
<dbReference type="STRING" id="463014.BAU07_09680"/>
<dbReference type="Proteomes" id="UP000091926">
    <property type="component" value="Chromosome"/>
</dbReference>
<evidence type="ECO:0000313" key="3">
    <source>
        <dbReference type="Proteomes" id="UP000091926"/>
    </source>
</evidence>
<proteinExistence type="predicted"/>
<dbReference type="InterPro" id="IPR029032">
    <property type="entry name" value="AhpD-like"/>
</dbReference>
<reference evidence="2 3" key="1">
    <citation type="submission" date="2016-06" db="EMBL/GenBank/DDBJ databases">
        <title>Complete genome sequences of Bordetella bronchialis and Bordetella flabilis.</title>
        <authorList>
            <person name="LiPuma J.J."/>
            <person name="Spilker T."/>
        </authorList>
    </citation>
    <scope>NUCLEOTIDE SEQUENCE [LARGE SCALE GENOMIC DNA]</scope>
    <source>
        <strain evidence="2 3">AU10664</strain>
    </source>
</reference>
<sequence length="145" mass="16289">MSTDDSFEKGMRNRREVLGDAWVDRSLARATTFTAEFQNLITRYAWDEIWSRPGLPRKMRRVMVLTTTMALGRWEEFELHVRAALGARDETRLAPDELKEVLLQNAIYAGVPAANTAFNLAQNILREMAADIGYTVAPASPSDAA</sequence>
<dbReference type="RefSeq" id="WP_066656642.1">
    <property type="nucleotide sequence ID" value="NZ_CBCSCL010000005.1"/>
</dbReference>
<keyword evidence="3" id="KW-1185">Reference proteome</keyword>
<dbReference type="OrthoDB" id="9793083at2"/>
<dbReference type="SUPFAM" id="SSF69118">
    <property type="entry name" value="AhpD-like"/>
    <property type="match status" value="1"/>
</dbReference>
<evidence type="ECO:0000313" key="2">
    <source>
        <dbReference type="EMBL" id="ANN77333.1"/>
    </source>
</evidence>
<dbReference type="PANTHER" id="PTHR33570:SF2">
    <property type="entry name" value="CARBOXYMUCONOLACTONE DECARBOXYLASE-LIKE DOMAIN-CONTAINING PROTEIN"/>
    <property type="match status" value="1"/>
</dbReference>
<accession>A0A193GCJ0</accession>
<gene>
    <name evidence="2" type="ORF">BAU07_09680</name>
</gene>
<organism evidence="2 3">
    <name type="scientific">Bordetella flabilis</name>
    <dbReference type="NCBI Taxonomy" id="463014"/>
    <lineage>
        <taxon>Bacteria</taxon>
        <taxon>Pseudomonadati</taxon>
        <taxon>Pseudomonadota</taxon>
        <taxon>Betaproteobacteria</taxon>
        <taxon>Burkholderiales</taxon>
        <taxon>Alcaligenaceae</taxon>
        <taxon>Bordetella</taxon>
    </lineage>
</organism>
<dbReference type="KEGG" id="bfz:BAU07_09680"/>
<dbReference type="InterPro" id="IPR003779">
    <property type="entry name" value="CMD-like"/>
</dbReference>
<dbReference type="Gene3D" id="1.20.1290.10">
    <property type="entry name" value="AhpD-like"/>
    <property type="match status" value="1"/>
</dbReference>
<dbReference type="PANTHER" id="PTHR33570">
    <property type="entry name" value="4-CARBOXYMUCONOLACTONE DECARBOXYLASE FAMILY PROTEIN"/>
    <property type="match status" value="1"/>
</dbReference>
<dbReference type="EMBL" id="CP016172">
    <property type="protein sequence ID" value="ANN77333.1"/>
    <property type="molecule type" value="Genomic_DNA"/>
</dbReference>
<evidence type="ECO:0000259" key="1">
    <source>
        <dbReference type="Pfam" id="PF02627"/>
    </source>
</evidence>
<dbReference type="AlphaFoldDB" id="A0A193GCJ0"/>
<dbReference type="Pfam" id="PF02627">
    <property type="entry name" value="CMD"/>
    <property type="match status" value="1"/>
</dbReference>
<feature type="domain" description="Carboxymuconolactone decarboxylase-like" evidence="1">
    <location>
        <begin position="36"/>
        <end position="122"/>
    </location>
</feature>